<feature type="binding site" evidence="4">
    <location>
        <position position="139"/>
    </location>
    <ligand>
        <name>Zn(2+)</name>
        <dbReference type="ChEBI" id="CHEBI:29105"/>
    </ligand>
</feature>
<feature type="binding site" evidence="4">
    <location>
        <position position="171"/>
    </location>
    <ligand>
        <name>Zn(2+)</name>
        <dbReference type="ChEBI" id="CHEBI:29105"/>
    </ligand>
</feature>
<keyword evidence="4" id="KW-0862">Zinc</keyword>
<dbReference type="PROSITE" id="PS50305">
    <property type="entry name" value="SIRTUIN"/>
    <property type="match status" value="1"/>
</dbReference>
<comment type="caution">
    <text evidence="6">The sequence shown here is derived from an EMBL/GenBank/DDBJ whole genome shotgun (WGS) entry which is preliminary data.</text>
</comment>
<dbReference type="Proteomes" id="UP001253595">
    <property type="component" value="Unassembled WGS sequence"/>
</dbReference>
<evidence type="ECO:0000313" key="6">
    <source>
        <dbReference type="EMBL" id="MDR7092211.1"/>
    </source>
</evidence>
<dbReference type="InterPro" id="IPR029035">
    <property type="entry name" value="DHS-like_NAD/FAD-binding_dom"/>
</dbReference>
<evidence type="ECO:0000256" key="4">
    <source>
        <dbReference type="PROSITE-ProRule" id="PRU00236"/>
    </source>
</evidence>
<sequence length="278" mass="30888">MPNTLITQAVDYIQQADALIIAAGAGMGVDSGLPDFRGNEGFWKAYPALAKAKMDFAQAASPDTFVRDVKLAWGFYGHRLALYRNTVPHEGFAILKRWGESKAKGYSVFTSNVDGQFQQAGFAVDNIYECHGSIHHLQCLEPCSASIWSSDAFLPEIDNEKCQLVNKPPLCPYCNRIARPNILMFGDWGWISDRSDQQAEQLELWLQRCNNPVVIELGAGTHIPSVRRFSEQVVKKFNGKLIRINPRDYDVPASHAIGIACGAKEGLLAIDQVIRAYQ</sequence>
<keyword evidence="7" id="KW-1185">Reference proteome</keyword>
<reference evidence="6 7" key="1">
    <citation type="submission" date="2023-07" db="EMBL/GenBank/DDBJ databases">
        <title>Sorghum-associated microbial communities from plants grown in Nebraska, USA.</title>
        <authorList>
            <person name="Schachtman D."/>
        </authorList>
    </citation>
    <scope>NUCLEOTIDE SEQUENCE [LARGE SCALE GENOMIC DNA]</scope>
    <source>
        <strain evidence="6 7">BE190</strain>
    </source>
</reference>
<dbReference type="InterPro" id="IPR026591">
    <property type="entry name" value="Sirtuin_cat_small_dom_sf"/>
</dbReference>
<protein>
    <recommendedName>
        <fullName evidence="1">protein acetyllysine N-acetyltransferase</fullName>
        <ecNumber evidence="1">2.3.1.286</ecNumber>
    </recommendedName>
</protein>
<evidence type="ECO:0000259" key="5">
    <source>
        <dbReference type="PROSITE" id="PS50305"/>
    </source>
</evidence>
<dbReference type="RefSeq" id="WP_310076302.1">
    <property type="nucleotide sequence ID" value="NZ_JAVDVX010000013.1"/>
</dbReference>
<gene>
    <name evidence="6" type="ORF">J2X05_004252</name>
</gene>
<dbReference type="InterPro" id="IPR026590">
    <property type="entry name" value="Ssirtuin_cat_dom"/>
</dbReference>
<feature type="active site" description="Proton acceptor" evidence="4">
    <location>
        <position position="131"/>
    </location>
</feature>
<dbReference type="EC" id="2.3.1.286" evidence="1"/>
<feature type="binding site" evidence="4">
    <location>
        <position position="174"/>
    </location>
    <ligand>
        <name>Zn(2+)</name>
        <dbReference type="ChEBI" id="CHEBI:29105"/>
    </ligand>
</feature>
<feature type="domain" description="Deacetylase sirtuin-type" evidence="5">
    <location>
        <begin position="1"/>
        <end position="278"/>
    </location>
</feature>
<evidence type="ECO:0000313" key="7">
    <source>
        <dbReference type="Proteomes" id="UP001253595"/>
    </source>
</evidence>
<keyword evidence="2" id="KW-0808">Transferase</keyword>
<evidence type="ECO:0000256" key="2">
    <source>
        <dbReference type="ARBA" id="ARBA00022679"/>
    </source>
</evidence>
<proteinExistence type="predicted"/>
<dbReference type="InterPro" id="IPR050134">
    <property type="entry name" value="NAD-dep_sirtuin_deacylases"/>
</dbReference>
<keyword evidence="3" id="KW-0520">NAD</keyword>
<dbReference type="EMBL" id="JAVDVX010000013">
    <property type="protein sequence ID" value="MDR7092211.1"/>
    <property type="molecule type" value="Genomic_DNA"/>
</dbReference>
<dbReference type="PANTHER" id="PTHR11085:SF10">
    <property type="entry name" value="NAD-DEPENDENT PROTEIN DEACYLASE SIRTUIN-5, MITOCHONDRIAL-RELATED"/>
    <property type="match status" value="1"/>
</dbReference>
<dbReference type="InterPro" id="IPR003000">
    <property type="entry name" value="Sirtuin"/>
</dbReference>
<accession>A0ABU1V413</accession>
<dbReference type="PANTHER" id="PTHR11085">
    <property type="entry name" value="NAD-DEPENDENT PROTEIN DEACYLASE SIRTUIN-5, MITOCHONDRIAL-RELATED"/>
    <property type="match status" value="1"/>
</dbReference>
<dbReference type="Gene3D" id="3.40.50.1220">
    <property type="entry name" value="TPP-binding domain"/>
    <property type="match status" value="1"/>
</dbReference>
<keyword evidence="4" id="KW-0479">Metal-binding</keyword>
<dbReference type="Pfam" id="PF02146">
    <property type="entry name" value="SIR2"/>
    <property type="match status" value="1"/>
</dbReference>
<evidence type="ECO:0000256" key="1">
    <source>
        <dbReference type="ARBA" id="ARBA00012928"/>
    </source>
</evidence>
<evidence type="ECO:0000256" key="3">
    <source>
        <dbReference type="ARBA" id="ARBA00023027"/>
    </source>
</evidence>
<dbReference type="Gene3D" id="3.30.1600.10">
    <property type="entry name" value="SIR2/SIRT2 'Small Domain"/>
    <property type="match status" value="1"/>
</dbReference>
<feature type="binding site" evidence="4">
    <location>
        <position position="143"/>
    </location>
    <ligand>
        <name>Zn(2+)</name>
        <dbReference type="ChEBI" id="CHEBI:29105"/>
    </ligand>
</feature>
<organism evidence="6 7">
    <name type="scientific">Cellvibrio fibrivorans</name>
    <dbReference type="NCBI Taxonomy" id="126350"/>
    <lineage>
        <taxon>Bacteria</taxon>
        <taxon>Pseudomonadati</taxon>
        <taxon>Pseudomonadota</taxon>
        <taxon>Gammaproteobacteria</taxon>
        <taxon>Cellvibrionales</taxon>
        <taxon>Cellvibrionaceae</taxon>
        <taxon>Cellvibrio</taxon>
    </lineage>
</organism>
<dbReference type="SUPFAM" id="SSF52467">
    <property type="entry name" value="DHS-like NAD/FAD-binding domain"/>
    <property type="match status" value="1"/>
</dbReference>
<name>A0ABU1V413_9GAMM</name>